<accession>A0A5F0KDW1</accession>
<protein>
    <submittedName>
        <fullName evidence="2">Uncharacterized protein</fullName>
    </submittedName>
</protein>
<name>A0A5F0KDW1_9GAMM</name>
<keyword evidence="3" id="KW-1185">Reference proteome</keyword>
<comment type="caution">
    <text evidence="2">The sequence shown here is derived from an EMBL/GenBank/DDBJ whole genome shotgun (WGS) entry which is preliminary data.</text>
</comment>
<dbReference type="Proteomes" id="UP000297720">
    <property type="component" value="Unassembled WGS sequence"/>
</dbReference>
<evidence type="ECO:0000313" key="1">
    <source>
        <dbReference type="EMBL" id="TFF79148.1"/>
    </source>
</evidence>
<dbReference type="EMBL" id="QORL01000006">
    <property type="protein sequence ID" value="TFF79148.1"/>
    <property type="molecule type" value="Genomic_DNA"/>
</dbReference>
<evidence type="ECO:0000313" key="4">
    <source>
        <dbReference type="Proteomes" id="UP000297914"/>
    </source>
</evidence>
<dbReference type="OrthoDB" id="5588848at2"/>
<dbReference type="Proteomes" id="UP000297914">
    <property type="component" value="Unassembled WGS sequence"/>
</dbReference>
<gene>
    <name evidence="1" type="ORF">DRM93_04525</name>
    <name evidence="2" type="ORF">DRM94_04525</name>
</gene>
<proteinExistence type="predicted"/>
<evidence type="ECO:0000313" key="3">
    <source>
        <dbReference type="Proteomes" id="UP000297720"/>
    </source>
</evidence>
<organism evidence="2 4">
    <name type="scientific">Aeromonas taiwanensis</name>
    <dbReference type="NCBI Taxonomy" id="633417"/>
    <lineage>
        <taxon>Bacteria</taxon>
        <taxon>Pseudomonadati</taxon>
        <taxon>Pseudomonadota</taxon>
        <taxon>Gammaproteobacteria</taxon>
        <taxon>Aeromonadales</taxon>
        <taxon>Aeromonadaceae</taxon>
        <taxon>Aeromonas</taxon>
    </lineage>
</organism>
<reference evidence="2 4" key="1">
    <citation type="submission" date="2018-06" db="EMBL/GenBank/DDBJ databases">
        <title>Occurrence of a novel blaKPC-2- and qnrS2- harbouring IncP6 plasmid from Aeromonas taiwanensis isolates recovered from the river sediments.</title>
        <authorList>
            <person name="Zheng B."/>
            <person name="Yu X."/>
            <person name="Xiao Y."/>
        </authorList>
    </citation>
    <scope>NUCLEOTIDE SEQUENCE [LARGE SCALE GENOMIC DNA]</scope>
    <source>
        <strain evidence="1 3">1713</strain>
        <strain evidence="2 4">198</strain>
    </source>
</reference>
<dbReference type="AlphaFoldDB" id="A0A5F0KDW1"/>
<dbReference type="EMBL" id="QORK01000006">
    <property type="protein sequence ID" value="TFF82723.1"/>
    <property type="molecule type" value="Genomic_DNA"/>
</dbReference>
<evidence type="ECO:0000313" key="2">
    <source>
        <dbReference type="EMBL" id="TFF82723.1"/>
    </source>
</evidence>
<sequence length="90" mass="9778">MQIIADAMLELGARPPHIGESLAQIVPSVPRMGDVRLDATTARRYNVASYFLITKTVVVFINRKTPGLPGGNKGSAHSAELNEVKECKFL</sequence>